<keyword evidence="21" id="KW-0175">Coiled coil</keyword>
<gene>
    <name evidence="26" type="ORF">KME25_00155</name>
</gene>
<evidence type="ECO:0000256" key="13">
    <source>
        <dbReference type="ARBA" id="ARBA00022998"/>
    </source>
</evidence>
<dbReference type="Pfam" id="PF00211">
    <property type="entry name" value="Guanylate_cyc"/>
    <property type="match status" value="1"/>
</dbReference>
<evidence type="ECO:0000256" key="7">
    <source>
        <dbReference type="ARBA" id="ARBA00022723"/>
    </source>
</evidence>
<keyword evidence="5" id="KW-0808">Transferase</keyword>
<dbReference type="Gene3D" id="3.30.70.1230">
    <property type="entry name" value="Nucleotide cyclase"/>
    <property type="match status" value="1"/>
</dbReference>
<dbReference type="GO" id="GO:0004016">
    <property type="term" value="F:adenylate cyclase activity"/>
    <property type="evidence" value="ECO:0007669"/>
    <property type="project" value="UniProtKB-EC"/>
</dbReference>
<evidence type="ECO:0000256" key="10">
    <source>
        <dbReference type="ARBA" id="ARBA00022840"/>
    </source>
</evidence>
<dbReference type="SMART" id="SM00091">
    <property type="entry name" value="PAS"/>
    <property type="match status" value="1"/>
</dbReference>
<dbReference type="InterPro" id="IPR011006">
    <property type="entry name" value="CheY-like_superfamily"/>
</dbReference>
<sequence length="668" mass="74679">MNTHQAQADKGDILIVDDTPDNLRLLSAVLESHGYRVRKAINGQLALKGAQIAPPDLILLDINMPTMNGYEVCEQLKIRPETGNIPVIFISALDQVRDKIKAFQIGGVDYITKPFHVEEVLARVENQLKQQRLSKQLQEQNTRLTAEINVRQRAEEEIFFLVSMTQAIAEASNFQSALSIILRSCCQTINWDFGEAWVPRADGTTLEHSQAWYANSPDLEGFSQHSLAIPIVPLVGLAERVWSSKQPEWVEDVSVEPEEIFPRSNLAAAIGLKASFGVPILLNNQVLAILVFLKKTASPIQPHLVELVNAVATQLGSLIQRKQTEEALRIAEEKYHSIVENAVEGIFQTSPDGRFLSANLALAKIHGYTSPEELIESIEDISRQVYVDSNRRQEFLALIESENEVKEFESLVYRKDHKVIWISENTRAVRDSQARLLYYEGTVSDITERKSIQEALKFQQEKTETLLLNILPAPIAKQLQQNQSPIAERFEEVSVLFADIVGFTEFSNRKTPEELVSVLNIIFSTFDQLAQQYGLEKIKTIGDAYMVVGGLPTPRSDHAQAIAQMALSIQAVMADINAKISEAFTIRIGINIGPVVAGVIGLSKFIYDLWGDTVNIASRMEMTGIPGKTQVTSASYERLKEQFLFEERGQVSIKGKGDMTTYFLLGQK</sequence>
<dbReference type="GO" id="GO:0006171">
    <property type="term" value="P:cAMP biosynthetic process"/>
    <property type="evidence" value="ECO:0007669"/>
    <property type="project" value="UniProtKB-KW"/>
</dbReference>
<keyword evidence="12" id="KW-1133">Transmembrane helix</keyword>
<keyword evidence="8" id="KW-0547">Nucleotide-binding</keyword>
<comment type="subcellular location">
    <subcellularLocation>
        <location evidence="2">Membrane</location>
    </subcellularLocation>
</comment>
<evidence type="ECO:0000256" key="12">
    <source>
        <dbReference type="ARBA" id="ARBA00022989"/>
    </source>
</evidence>
<keyword evidence="9" id="KW-0418">Kinase</keyword>
<evidence type="ECO:0000256" key="11">
    <source>
        <dbReference type="ARBA" id="ARBA00022842"/>
    </source>
</evidence>
<proteinExistence type="inferred from homology"/>
<dbReference type="Proteomes" id="UP000753908">
    <property type="component" value="Unassembled WGS sequence"/>
</dbReference>
<evidence type="ECO:0000256" key="18">
    <source>
        <dbReference type="ARBA" id="ARBA00064436"/>
    </source>
</evidence>
<keyword evidence="6" id="KW-0812">Transmembrane</keyword>
<feature type="domain" description="PAS" evidence="23">
    <location>
        <begin position="331"/>
        <end position="372"/>
    </location>
</feature>
<dbReference type="GO" id="GO:0046872">
    <property type="term" value="F:metal ion binding"/>
    <property type="evidence" value="ECO:0007669"/>
    <property type="project" value="UniProtKB-KW"/>
</dbReference>
<evidence type="ECO:0000256" key="14">
    <source>
        <dbReference type="ARBA" id="ARBA00023136"/>
    </source>
</evidence>
<dbReference type="Gene3D" id="3.30.450.40">
    <property type="match status" value="1"/>
</dbReference>
<dbReference type="InterPro" id="IPR001610">
    <property type="entry name" value="PAC"/>
</dbReference>
<dbReference type="PROSITE" id="PS50112">
    <property type="entry name" value="PAS"/>
    <property type="match status" value="1"/>
</dbReference>
<comment type="subunit">
    <text evidence="18">Homodimer. Can also exist as monomer.</text>
</comment>
<dbReference type="FunFam" id="3.30.70.1230:FF:000033">
    <property type="entry name" value="Adenylate cyclase"/>
    <property type="match status" value="1"/>
</dbReference>
<reference evidence="26" key="1">
    <citation type="submission" date="2021-05" db="EMBL/GenBank/DDBJ databases">
        <authorList>
            <person name="Pietrasiak N."/>
            <person name="Ward R."/>
            <person name="Stajich J.E."/>
            <person name="Kurbessoian T."/>
        </authorList>
    </citation>
    <scope>NUCLEOTIDE SEQUENCE</scope>
    <source>
        <strain evidence="26">CPER-KK1</strain>
    </source>
</reference>
<dbReference type="InterPro" id="IPR018297">
    <property type="entry name" value="A/G_cyclase_CS"/>
</dbReference>
<dbReference type="Pfam" id="PF00072">
    <property type="entry name" value="Response_reg"/>
    <property type="match status" value="1"/>
</dbReference>
<dbReference type="Gene3D" id="3.30.450.20">
    <property type="entry name" value="PAS domain"/>
    <property type="match status" value="1"/>
</dbReference>
<dbReference type="PANTHER" id="PTHR11920">
    <property type="entry name" value="GUANYLYL CYCLASE"/>
    <property type="match status" value="1"/>
</dbReference>
<dbReference type="CDD" id="cd19920">
    <property type="entry name" value="REC_PA4781-like"/>
    <property type="match status" value="1"/>
</dbReference>
<feature type="domain" description="Response regulatory" evidence="22">
    <location>
        <begin position="12"/>
        <end position="128"/>
    </location>
</feature>
<evidence type="ECO:0000256" key="16">
    <source>
        <dbReference type="ARBA" id="ARBA00032597"/>
    </source>
</evidence>
<comment type="catalytic activity">
    <reaction evidence="1">
        <text>ATP = 3',5'-cyclic AMP + diphosphate</text>
        <dbReference type="Rhea" id="RHEA:15389"/>
        <dbReference type="ChEBI" id="CHEBI:30616"/>
        <dbReference type="ChEBI" id="CHEBI:33019"/>
        <dbReference type="ChEBI" id="CHEBI:58165"/>
        <dbReference type="EC" id="4.6.1.1"/>
    </reaction>
</comment>
<dbReference type="SMART" id="SM00086">
    <property type="entry name" value="PAC"/>
    <property type="match status" value="1"/>
</dbReference>
<dbReference type="SUPFAM" id="SSF55073">
    <property type="entry name" value="Nucleotide cyclase"/>
    <property type="match status" value="1"/>
</dbReference>
<dbReference type="PROSITE" id="PS50125">
    <property type="entry name" value="GUANYLATE_CYCLASE_2"/>
    <property type="match status" value="1"/>
</dbReference>
<dbReference type="SUPFAM" id="SSF55785">
    <property type="entry name" value="PYP-like sensor domain (PAS domain)"/>
    <property type="match status" value="1"/>
</dbReference>
<dbReference type="Pfam" id="PF13426">
    <property type="entry name" value="PAS_9"/>
    <property type="match status" value="1"/>
</dbReference>
<dbReference type="InterPro" id="IPR000700">
    <property type="entry name" value="PAS-assoc_C"/>
</dbReference>
<dbReference type="InterPro" id="IPR029787">
    <property type="entry name" value="Nucleotide_cyclase"/>
</dbReference>
<feature type="domain" description="Guanylate cyclase" evidence="25">
    <location>
        <begin position="494"/>
        <end position="621"/>
    </location>
</feature>
<dbReference type="NCBIfam" id="TIGR00229">
    <property type="entry name" value="sensory_box"/>
    <property type="match status" value="1"/>
</dbReference>
<comment type="caution">
    <text evidence="26">The sequence shown here is derived from an EMBL/GenBank/DDBJ whole genome shotgun (WGS) entry which is preliminary data.</text>
</comment>
<dbReference type="SMART" id="SM00448">
    <property type="entry name" value="REC"/>
    <property type="match status" value="1"/>
</dbReference>
<name>A0A951PGY4_9CYAN</name>
<dbReference type="PROSITE" id="PS00452">
    <property type="entry name" value="GUANYLATE_CYCLASE_1"/>
    <property type="match status" value="1"/>
</dbReference>
<evidence type="ECO:0000256" key="4">
    <source>
        <dbReference type="ARBA" id="ARBA00021420"/>
    </source>
</evidence>
<dbReference type="GO" id="GO:0005886">
    <property type="term" value="C:plasma membrane"/>
    <property type="evidence" value="ECO:0007669"/>
    <property type="project" value="UniProtKB-ARBA"/>
</dbReference>
<dbReference type="PROSITE" id="PS50113">
    <property type="entry name" value="PAC"/>
    <property type="match status" value="1"/>
</dbReference>
<dbReference type="EC" id="4.6.1.1" evidence="3"/>
<dbReference type="InterPro" id="IPR001789">
    <property type="entry name" value="Sig_transdc_resp-reg_receiver"/>
</dbReference>
<dbReference type="SUPFAM" id="SSF52172">
    <property type="entry name" value="CheY-like"/>
    <property type="match status" value="1"/>
</dbReference>
<comment type="similarity">
    <text evidence="20">Belongs to the adenylyl cyclase class-4/guanylyl cyclase family.</text>
</comment>
<dbReference type="InterPro" id="IPR029016">
    <property type="entry name" value="GAF-like_dom_sf"/>
</dbReference>
<feature type="modified residue" description="4-aspartylphosphate" evidence="19">
    <location>
        <position position="61"/>
    </location>
</feature>
<evidence type="ECO:0000256" key="15">
    <source>
        <dbReference type="ARBA" id="ARBA00023239"/>
    </source>
</evidence>
<evidence type="ECO:0000259" key="25">
    <source>
        <dbReference type="PROSITE" id="PS50125"/>
    </source>
</evidence>
<dbReference type="Pfam" id="PF01590">
    <property type="entry name" value="GAF"/>
    <property type="match status" value="1"/>
</dbReference>
<dbReference type="AlphaFoldDB" id="A0A951PGY4"/>
<accession>A0A951PGY4</accession>
<dbReference type="InterPro" id="IPR001054">
    <property type="entry name" value="A/G_cyclase"/>
</dbReference>
<dbReference type="SMART" id="SM00065">
    <property type="entry name" value="GAF"/>
    <property type="match status" value="1"/>
</dbReference>
<keyword evidence="15 20" id="KW-0456">Lyase</keyword>
<dbReference type="InterPro" id="IPR003018">
    <property type="entry name" value="GAF"/>
</dbReference>
<evidence type="ECO:0000256" key="8">
    <source>
        <dbReference type="ARBA" id="ARBA00022741"/>
    </source>
</evidence>
<dbReference type="SMART" id="SM00044">
    <property type="entry name" value="CYCc"/>
    <property type="match status" value="1"/>
</dbReference>
<evidence type="ECO:0000256" key="3">
    <source>
        <dbReference type="ARBA" id="ARBA00012201"/>
    </source>
</evidence>
<dbReference type="CDD" id="cd07302">
    <property type="entry name" value="CHD"/>
    <property type="match status" value="1"/>
</dbReference>
<evidence type="ECO:0000256" key="19">
    <source>
        <dbReference type="PROSITE-ProRule" id="PRU00169"/>
    </source>
</evidence>
<evidence type="ECO:0000256" key="17">
    <source>
        <dbReference type="ARBA" id="ARBA00032637"/>
    </source>
</evidence>
<evidence type="ECO:0000256" key="6">
    <source>
        <dbReference type="ARBA" id="ARBA00022692"/>
    </source>
</evidence>
<evidence type="ECO:0000313" key="27">
    <source>
        <dbReference type="Proteomes" id="UP000753908"/>
    </source>
</evidence>
<protein>
    <recommendedName>
        <fullName evidence="4">Adenylate cyclase</fullName>
        <ecNumber evidence="3">4.6.1.1</ecNumber>
    </recommendedName>
    <alternativeName>
        <fullName evidence="16">ATP pyrophosphate-lyase</fullName>
    </alternativeName>
    <alternativeName>
        <fullName evidence="17">Adenylyl cyclase</fullName>
    </alternativeName>
</protein>
<dbReference type="GO" id="GO:0016301">
    <property type="term" value="F:kinase activity"/>
    <property type="evidence" value="ECO:0007669"/>
    <property type="project" value="UniProtKB-KW"/>
</dbReference>
<organism evidence="26 27">
    <name type="scientific">Symplocastrum torsivum CPER-KK1</name>
    <dbReference type="NCBI Taxonomy" id="450513"/>
    <lineage>
        <taxon>Bacteria</taxon>
        <taxon>Bacillati</taxon>
        <taxon>Cyanobacteriota</taxon>
        <taxon>Cyanophyceae</taxon>
        <taxon>Oscillatoriophycideae</taxon>
        <taxon>Oscillatoriales</taxon>
        <taxon>Microcoleaceae</taxon>
        <taxon>Symplocastrum</taxon>
    </lineage>
</organism>
<dbReference type="EMBL" id="JAHHIF010000001">
    <property type="protein sequence ID" value="MBW4542852.1"/>
    <property type="molecule type" value="Genomic_DNA"/>
</dbReference>
<keyword evidence="10" id="KW-0067">ATP-binding</keyword>
<keyword evidence="19" id="KW-0597">Phosphoprotein</keyword>
<feature type="coiled-coil region" evidence="21">
    <location>
        <begin position="121"/>
        <end position="157"/>
    </location>
</feature>
<evidence type="ECO:0000256" key="1">
    <source>
        <dbReference type="ARBA" id="ARBA00001593"/>
    </source>
</evidence>
<dbReference type="InterPro" id="IPR035965">
    <property type="entry name" value="PAS-like_dom_sf"/>
</dbReference>
<dbReference type="GO" id="GO:0000160">
    <property type="term" value="P:phosphorelay signal transduction system"/>
    <property type="evidence" value="ECO:0007669"/>
    <property type="project" value="InterPro"/>
</dbReference>
<dbReference type="CDD" id="cd00130">
    <property type="entry name" value="PAS"/>
    <property type="match status" value="1"/>
</dbReference>
<keyword evidence="11" id="KW-0460">Magnesium</keyword>
<dbReference type="Gene3D" id="3.40.50.2300">
    <property type="match status" value="1"/>
</dbReference>
<evidence type="ECO:0000259" key="23">
    <source>
        <dbReference type="PROSITE" id="PS50112"/>
    </source>
</evidence>
<evidence type="ECO:0000256" key="2">
    <source>
        <dbReference type="ARBA" id="ARBA00004370"/>
    </source>
</evidence>
<evidence type="ECO:0000256" key="21">
    <source>
        <dbReference type="SAM" id="Coils"/>
    </source>
</evidence>
<dbReference type="SUPFAM" id="SSF55781">
    <property type="entry name" value="GAF domain-like"/>
    <property type="match status" value="1"/>
</dbReference>
<evidence type="ECO:0000259" key="22">
    <source>
        <dbReference type="PROSITE" id="PS50110"/>
    </source>
</evidence>
<evidence type="ECO:0000259" key="24">
    <source>
        <dbReference type="PROSITE" id="PS50113"/>
    </source>
</evidence>
<evidence type="ECO:0000256" key="20">
    <source>
        <dbReference type="RuleBase" id="RU000405"/>
    </source>
</evidence>
<reference evidence="26" key="2">
    <citation type="journal article" date="2022" name="Microbiol. Resour. Announc.">
        <title>Metagenome Sequencing to Explore Phylogenomics of Terrestrial Cyanobacteria.</title>
        <authorList>
            <person name="Ward R.D."/>
            <person name="Stajich J.E."/>
            <person name="Johansen J.R."/>
            <person name="Huntemann M."/>
            <person name="Clum A."/>
            <person name="Foster B."/>
            <person name="Foster B."/>
            <person name="Roux S."/>
            <person name="Palaniappan K."/>
            <person name="Varghese N."/>
            <person name="Mukherjee S."/>
            <person name="Reddy T.B.K."/>
            <person name="Daum C."/>
            <person name="Copeland A."/>
            <person name="Chen I.A."/>
            <person name="Ivanova N.N."/>
            <person name="Kyrpides N.C."/>
            <person name="Shapiro N."/>
            <person name="Eloe-Fadrosh E.A."/>
            <person name="Pietrasiak N."/>
        </authorList>
    </citation>
    <scope>NUCLEOTIDE SEQUENCE</scope>
    <source>
        <strain evidence="26">CPER-KK1</strain>
    </source>
</reference>
<keyword evidence="7" id="KW-0479">Metal-binding</keyword>
<keyword evidence="14" id="KW-0472">Membrane</keyword>
<evidence type="ECO:0000256" key="9">
    <source>
        <dbReference type="ARBA" id="ARBA00022777"/>
    </source>
</evidence>
<dbReference type="PANTHER" id="PTHR11920:SF335">
    <property type="entry name" value="GUANYLATE CYCLASE"/>
    <property type="match status" value="1"/>
</dbReference>
<feature type="domain" description="PAC" evidence="24">
    <location>
        <begin position="406"/>
        <end position="458"/>
    </location>
</feature>
<evidence type="ECO:0000256" key="5">
    <source>
        <dbReference type="ARBA" id="ARBA00022679"/>
    </source>
</evidence>
<evidence type="ECO:0000313" key="26">
    <source>
        <dbReference type="EMBL" id="MBW4542852.1"/>
    </source>
</evidence>
<keyword evidence="13" id="KW-0115">cAMP biosynthesis</keyword>
<dbReference type="InterPro" id="IPR000014">
    <property type="entry name" value="PAS"/>
</dbReference>
<dbReference type="InterPro" id="IPR050401">
    <property type="entry name" value="Cyclic_nucleotide_synthase"/>
</dbReference>
<dbReference type="GO" id="GO:0005524">
    <property type="term" value="F:ATP binding"/>
    <property type="evidence" value="ECO:0007669"/>
    <property type="project" value="UniProtKB-KW"/>
</dbReference>
<dbReference type="PROSITE" id="PS50110">
    <property type="entry name" value="RESPONSE_REGULATORY"/>
    <property type="match status" value="1"/>
</dbReference>